<protein>
    <submittedName>
        <fullName evidence="6">1-deoxy-D-xylulose-5-phosphate synthase</fullName>
        <ecNumber evidence="6">2.2.1.7</ecNumber>
    </submittedName>
</protein>
<dbReference type="InterPro" id="IPR033248">
    <property type="entry name" value="Transketolase_C"/>
</dbReference>
<dbReference type="GO" id="GO:0019288">
    <property type="term" value="P:isopentenyl diphosphate biosynthetic process, methylerythritol 4-phosphate pathway"/>
    <property type="evidence" value="ECO:0007669"/>
    <property type="project" value="TreeGrafter"/>
</dbReference>
<dbReference type="GO" id="GO:0008661">
    <property type="term" value="F:1-deoxy-D-xylulose-5-phosphate synthase activity"/>
    <property type="evidence" value="ECO:0007669"/>
    <property type="project" value="UniProtKB-EC"/>
</dbReference>
<dbReference type="InterPro" id="IPR009014">
    <property type="entry name" value="Transketo_C/PFOR_II"/>
</dbReference>
<proteinExistence type="predicted"/>
<evidence type="ECO:0000256" key="1">
    <source>
        <dbReference type="ARBA" id="ARBA00001946"/>
    </source>
</evidence>
<accession>A0A645ILY6</accession>
<feature type="domain" description="Transketolase C-terminal" evidence="5">
    <location>
        <begin position="8"/>
        <end position="89"/>
    </location>
</feature>
<evidence type="ECO:0000259" key="5">
    <source>
        <dbReference type="Pfam" id="PF02780"/>
    </source>
</evidence>
<organism evidence="6">
    <name type="scientific">bioreactor metagenome</name>
    <dbReference type="NCBI Taxonomy" id="1076179"/>
    <lineage>
        <taxon>unclassified sequences</taxon>
        <taxon>metagenomes</taxon>
        <taxon>ecological metagenomes</taxon>
    </lineage>
</organism>
<dbReference type="Gene3D" id="3.40.50.920">
    <property type="match status" value="1"/>
</dbReference>
<dbReference type="GO" id="GO:0005829">
    <property type="term" value="C:cytosol"/>
    <property type="evidence" value="ECO:0007669"/>
    <property type="project" value="TreeGrafter"/>
</dbReference>
<dbReference type="InterPro" id="IPR005477">
    <property type="entry name" value="Dxylulose-5-P_synthase"/>
</dbReference>
<evidence type="ECO:0000256" key="3">
    <source>
        <dbReference type="ARBA" id="ARBA00022679"/>
    </source>
</evidence>
<dbReference type="Pfam" id="PF02780">
    <property type="entry name" value="Transketolase_C"/>
    <property type="match status" value="1"/>
</dbReference>
<dbReference type="SUPFAM" id="SSF52922">
    <property type="entry name" value="TK C-terminal domain-like"/>
    <property type="match status" value="1"/>
</dbReference>
<gene>
    <name evidence="6" type="primary">dxs_113</name>
    <name evidence="6" type="ORF">SDC9_199967</name>
</gene>
<evidence type="ECO:0000256" key="4">
    <source>
        <dbReference type="ARBA" id="ARBA00023052"/>
    </source>
</evidence>
<comment type="cofactor">
    <cofactor evidence="1">
        <name>Mg(2+)</name>
        <dbReference type="ChEBI" id="CHEBI:18420"/>
    </cofactor>
</comment>
<dbReference type="AlphaFoldDB" id="A0A645ILY6"/>
<sequence>MGIPILHYDMRFLKPIDESALDDAISKCNSIITVEDGTILGGLHSAVCEYVATGGYNVKVTAMGVPDKFIEQGSIPELQNECNFDEESILKMIINVSKRTS</sequence>
<dbReference type="EMBL" id="VSSQ01118291">
    <property type="protein sequence ID" value="MPN52311.1"/>
    <property type="molecule type" value="Genomic_DNA"/>
</dbReference>
<dbReference type="EC" id="2.2.1.7" evidence="6"/>
<comment type="subunit">
    <text evidence="2">Homodimer.</text>
</comment>
<comment type="caution">
    <text evidence="6">The sequence shown here is derived from an EMBL/GenBank/DDBJ whole genome shotgun (WGS) entry which is preliminary data.</text>
</comment>
<name>A0A645ILY6_9ZZZZ</name>
<dbReference type="GO" id="GO:0016114">
    <property type="term" value="P:terpenoid biosynthetic process"/>
    <property type="evidence" value="ECO:0007669"/>
    <property type="project" value="InterPro"/>
</dbReference>
<keyword evidence="4" id="KW-0786">Thiamine pyrophosphate</keyword>
<dbReference type="PANTHER" id="PTHR43322">
    <property type="entry name" value="1-D-DEOXYXYLULOSE 5-PHOSPHATE SYNTHASE-RELATED"/>
    <property type="match status" value="1"/>
</dbReference>
<evidence type="ECO:0000256" key="2">
    <source>
        <dbReference type="ARBA" id="ARBA00011738"/>
    </source>
</evidence>
<reference evidence="6" key="1">
    <citation type="submission" date="2019-08" db="EMBL/GenBank/DDBJ databases">
        <authorList>
            <person name="Kucharzyk K."/>
            <person name="Murdoch R.W."/>
            <person name="Higgins S."/>
            <person name="Loffler F."/>
        </authorList>
    </citation>
    <scope>NUCLEOTIDE SEQUENCE</scope>
</reference>
<keyword evidence="3 6" id="KW-0808">Transferase</keyword>
<evidence type="ECO:0000313" key="6">
    <source>
        <dbReference type="EMBL" id="MPN52311.1"/>
    </source>
</evidence>
<dbReference type="PANTHER" id="PTHR43322:SF5">
    <property type="entry name" value="1-DEOXY-D-XYLULOSE-5-PHOSPHATE SYNTHASE, CHLOROPLASTIC"/>
    <property type="match status" value="1"/>
</dbReference>